<evidence type="ECO:0000313" key="3">
    <source>
        <dbReference type="Proteomes" id="UP000186817"/>
    </source>
</evidence>
<keyword evidence="1" id="KW-0472">Membrane</keyword>
<feature type="transmembrane region" description="Helical" evidence="1">
    <location>
        <begin position="1604"/>
        <end position="1621"/>
    </location>
</feature>
<feature type="transmembrane region" description="Helical" evidence="1">
    <location>
        <begin position="1217"/>
        <end position="1236"/>
    </location>
</feature>
<accession>A0A1Q9DPT7</accession>
<feature type="transmembrane region" description="Helical" evidence="1">
    <location>
        <begin position="1351"/>
        <end position="1368"/>
    </location>
</feature>
<name>A0A1Q9DPT7_SYMMI</name>
<comment type="caution">
    <text evidence="2">The sequence shown here is derived from an EMBL/GenBank/DDBJ whole genome shotgun (WGS) entry which is preliminary data.</text>
</comment>
<reference evidence="2 3" key="1">
    <citation type="submission" date="2016-02" db="EMBL/GenBank/DDBJ databases">
        <title>Genome analysis of coral dinoflagellate symbionts highlights evolutionary adaptations to a symbiotic lifestyle.</title>
        <authorList>
            <person name="Aranda M."/>
            <person name="Li Y."/>
            <person name="Liew Y.J."/>
            <person name="Baumgarten S."/>
            <person name="Simakov O."/>
            <person name="Wilson M."/>
            <person name="Piel J."/>
            <person name="Ashoor H."/>
            <person name="Bougouffa S."/>
            <person name="Bajic V.B."/>
            <person name="Ryu T."/>
            <person name="Ravasi T."/>
            <person name="Bayer T."/>
            <person name="Micklem G."/>
            <person name="Kim H."/>
            <person name="Bhak J."/>
            <person name="Lajeunesse T.C."/>
            <person name="Voolstra C.R."/>
        </authorList>
    </citation>
    <scope>NUCLEOTIDE SEQUENCE [LARGE SCALE GENOMIC DNA]</scope>
    <source>
        <strain evidence="2 3">CCMP2467</strain>
    </source>
</reference>
<dbReference type="InterPro" id="IPR050879">
    <property type="entry name" value="Acyltransferase_3"/>
</dbReference>
<protein>
    <submittedName>
        <fullName evidence="2">Uncharacterized protein</fullName>
    </submittedName>
</protein>
<evidence type="ECO:0000256" key="1">
    <source>
        <dbReference type="SAM" id="Phobius"/>
    </source>
</evidence>
<dbReference type="PANTHER" id="PTHR23028">
    <property type="entry name" value="ACETYLTRANSFERASE"/>
    <property type="match status" value="1"/>
</dbReference>
<feature type="transmembrane region" description="Helical" evidence="1">
    <location>
        <begin position="1309"/>
        <end position="1331"/>
    </location>
</feature>
<organism evidence="2 3">
    <name type="scientific">Symbiodinium microadriaticum</name>
    <name type="common">Dinoflagellate</name>
    <name type="synonym">Zooxanthella microadriatica</name>
    <dbReference type="NCBI Taxonomy" id="2951"/>
    <lineage>
        <taxon>Eukaryota</taxon>
        <taxon>Sar</taxon>
        <taxon>Alveolata</taxon>
        <taxon>Dinophyceae</taxon>
        <taxon>Suessiales</taxon>
        <taxon>Symbiodiniaceae</taxon>
        <taxon>Symbiodinium</taxon>
    </lineage>
</organism>
<dbReference type="EMBL" id="LSRX01000443">
    <property type="protein sequence ID" value="OLP97174.1"/>
    <property type="molecule type" value="Genomic_DNA"/>
</dbReference>
<evidence type="ECO:0000313" key="2">
    <source>
        <dbReference type="EMBL" id="OLP97174.1"/>
    </source>
</evidence>
<feature type="transmembrane region" description="Helical" evidence="1">
    <location>
        <begin position="1389"/>
        <end position="1413"/>
    </location>
</feature>
<dbReference type="Proteomes" id="UP000186817">
    <property type="component" value="Unassembled WGS sequence"/>
</dbReference>
<keyword evidence="1" id="KW-0812">Transmembrane</keyword>
<feature type="transmembrane region" description="Helical" evidence="1">
    <location>
        <begin position="1628"/>
        <end position="1648"/>
    </location>
</feature>
<sequence length="1667" mass="185758">MTGPSAVTDSFKKALFANLTKTPSGVAHIRAEFLEQVTGLVTNSDQTKKLYISPSPPELRKVLKGKRLLLFKSLLEAYNYDDVGVWEVLRDGPTLTGTQHHPPYAEHRFRCEALRLLGSWCQVLRCFLAGHAGPLFAIFFIQPRPCSGDESLWELRPRIFAILFVPPQPLIVRPMSITVVALIVLEGPQIFAILFVPPRPLSVPATVTSVLEVFPWLREALSWLADAALDFLSEVFQPWQDLKRAVPVPGWEDGEHCRAERVASLDGIRSFALLWVFAEHSFKSCFRNMYTGAPIGSFQLKDFVLMQWWGQWPLQGNTGVDSFFVLSGMMISSAYLRFDPMTSLPLHIALFLLRRFFRIWPMVVAAVLAGYLLTACSPEFAARWNDLAWVHLLAARVKPTVVAAGVCIAISSKTFSPRNVVSIADVPEEFAGRALGPKRRRFDVPLSSQPTVAQWESHFKQDGPSGGCLAAVLDGRFTSIRRFERAPEIWQLSQTHKINKGNGKEGCKALRTINSLDCIGKCFYKYIWRRGTHHSARYYAYGYAKGRSRIEAMVVQHVVSERLRTAGFSFVTSFHEIANAFPSMQHNHIQTATDAVVKDADRNLLRQRIGETAMVVEASDGRVVVSPKCGTLQGESIAGEVFTEGYHSILDAWNARLHGLGPPFRITAFSPFDLSDQDLAVTAYADDVCRKILVSTPQTASVRVQQSNAILDEELAKATMAQNVDKQQHIAVFKGTNSRRYTKYITQHGMQDGTAVFQARYLGGLQRFDGQCGPEIEVRAKAAYVSWCTFKGLWHRRELPRRGLRSVFLGMVYEVLLAGVDALVLGRRHYDKLDRIVTAYGRRLMRGTACEKTEDEHGQIHYRSVPNSAVFRYLGIASSRVELRIRRLKFLQRLARDPCKHHQVITAIFGTMFFDAEPTIQSDGGLSTYANSYAKTYWEDIQALQSLDSAYWLVDMANGEVLPFFSELAEEFVHVDVSELRAQANDNGNQPPTKMRALSTGEDAETVRKALLLVSKMTLRQELEIRELQSAVFKTFVVREPNPIISTVKAEVGSYLEKAKMARSSGSSLPEGEVHAYAWAALTQVAVQQETLDGTSKAVIDSHRAAMASPDMIADVVYIAKLKKAFNKGEFKLFLAVSPAHHGLLEAVSAGVLATGAVEKKGQAPASGMSRELQESLNSALAHLWSVSVEMQMYLLTPILCELIFDRKAGKRRPWAYALLALISLASMALRGFWILGPPQMLDSNRWGSWPPPPHYINTFARISPYLSGITLQLVLDEEKAQEGNKAEEAEAGNASLMLARAARAFGGLLLDLAAVAVMVLSGLFGCYYLPAPSFMDEVLGARGKQCSVAFWPPLFGWSLARCLYHILTAAASRLNPWYWCQQFLGRKLWFHVALLSYSAYVMQNHAVLPLIMLDESLRLNWSGLGRGDAPLAMVRYTVQFFLWTLCCCLVALPCHVFVEVPGMRLGRMLDRALRRCCQKSCKGLGPKVEVVRKEGAACRDSGVSEIVSTDTSVRIFLCEKHPLRPVAIMQDDVRPLLYLRIRREPESEAEWSPGNGSAVLAWLLLLLGWWAFTYHEFGLPTMAAKEESAEGGIFGQMALEQKLWYGVSFLALFLLCCPCSRSIILSGMLSLGTCIMSAFMSAVAFALSGCIDVTHKKDQKALQTWG</sequence>
<gene>
    <name evidence="2" type="ORF">AK812_SmicGene20503</name>
</gene>
<feature type="transmembrane region" description="Helical" evidence="1">
    <location>
        <begin position="1441"/>
        <end position="1459"/>
    </location>
</feature>
<keyword evidence="3" id="KW-1185">Reference proteome</keyword>
<keyword evidence="1" id="KW-1133">Transmembrane helix</keyword>
<proteinExistence type="predicted"/>
<dbReference type="OrthoDB" id="430491at2759"/>